<dbReference type="PROSITE" id="PS00889">
    <property type="entry name" value="CNMP_BINDING_2"/>
    <property type="match status" value="1"/>
</dbReference>
<dbReference type="InterPro" id="IPR000595">
    <property type="entry name" value="cNMP-bd_dom"/>
</dbReference>
<dbReference type="GO" id="GO:0005829">
    <property type="term" value="C:cytosol"/>
    <property type="evidence" value="ECO:0007669"/>
    <property type="project" value="TreeGrafter"/>
</dbReference>
<dbReference type="RefSeq" id="WP_268248888.1">
    <property type="nucleotide sequence ID" value="NZ_BMRG01000044.1"/>
</dbReference>
<evidence type="ECO:0000313" key="2">
    <source>
        <dbReference type="EMBL" id="GGP88169.1"/>
    </source>
</evidence>
<evidence type="ECO:0000313" key="3">
    <source>
        <dbReference type="Proteomes" id="UP000639606"/>
    </source>
</evidence>
<gene>
    <name evidence="2" type="ORF">GCM10010185_71990</name>
</gene>
<dbReference type="GO" id="GO:0003700">
    <property type="term" value="F:DNA-binding transcription factor activity"/>
    <property type="evidence" value="ECO:0007669"/>
    <property type="project" value="TreeGrafter"/>
</dbReference>
<dbReference type="Gene3D" id="2.60.120.10">
    <property type="entry name" value="Jelly Rolls"/>
    <property type="match status" value="1"/>
</dbReference>
<protein>
    <recommendedName>
        <fullName evidence="1">Cyclic nucleotide-binding domain-containing protein</fullName>
    </recommendedName>
</protein>
<keyword evidence="3" id="KW-1185">Reference proteome</keyword>
<dbReference type="Gene3D" id="1.10.10.10">
    <property type="entry name" value="Winged helix-like DNA-binding domain superfamily/Winged helix DNA-binding domain"/>
    <property type="match status" value="1"/>
</dbReference>
<dbReference type="InterPro" id="IPR018488">
    <property type="entry name" value="cNMP-bd_CS"/>
</dbReference>
<reference evidence="2" key="1">
    <citation type="journal article" date="2014" name="Int. J. Syst. Evol. Microbiol.">
        <title>Complete genome sequence of Corynebacterium casei LMG S-19264T (=DSM 44701T), isolated from a smear-ripened cheese.</title>
        <authorList>
            <consortium name="US DOE Joint Genome Institute (JGI-PGF)"/>
            <person name="Walter F."/>
            <person name="Albersmeier A."/>
            <person name="Kalinowski J."/>
            <person name="Ruckert C."/>
        </authorList>
    </citation>
    <scope>NUCLEOTIDE SEQUENCE</scope>
    <source>
        <strain evidence="2">JCM 3313</strain>
    </source>
</reference>
<proteinExistence type="predicted"/>
<dbReference type="PANTHER" id="PTHR24567:SF74">
    <property type="entry name" value="HTH-TYPE TRANSCRIPTIONAL REGULATOR ARCR"/>
    <property type="match status" value="1"/>
</dbReference>
<evidence type="ECO:0000259" key="1">
    <source>
        <dbReference type="PROSITE" id="PS50042"/>
    </source>
</evidence>
<feature type="domain" description="Cyclic nucleotide-binding" evidence="1">
    <location>
        <begin position="4"/>
        <end position="107"/>
    </location>
</feature>
<organism evidence="2 3">
    <name type="scientific">Saccharothrix coeruleofusca</name>
    <dbReference type="NCBI Taxonomy" id="33919"/>
    <lineage>
        <taxon>Bacteria</taxon>
        <taxon>Bacillati</taxon>
        <taxon>Actinomycetota</taxon>
        <taxon>Actinomycetes</taxon>
        <taxon>Pseudonocardiales</taxon>
        <taxon>Pseudonocardiaceae</taxon>
        <taxon>Saccharothrix</taxon>
    </lineage>
</organism>
<dbReference type="SUPFAM" id="SSF46785">
    <property type="entry name" value="Winged helix' DNA-binding domain"/>
    <property type="match status" value="1"/>
</dbReference>
<comment type="caution">
    <text evidence="2">The sequence shown here is derived from an EMBL/GenBank/DDBJ whole genome shotgun (WGS) entry which is preliminary data.</text>
</comment>
<dbReference type="AlphaFoldDB" id="A0A918AVF3"/>
<dbReference type="InterPro" id="IPR018490">
    <property type="entry name" value="cNMP-bd_dom_sf"/>
</dbReference>
<dbReference type="InterPro" id="IPR014710">
    <property type="entry name" value="RmlC-like_jellyroll"/>
</dbReference>
<dbReference type="PANTHER" id="PTHR24567">
    <property type="entry name" value="CRP FAMILY TRANSCRIPTIONAL REGULATORY PROTEIN"/>
    <property type="match status" value="1"/>
</dbReference>
<dbReference type="Pfam" id="PF00027">
    <property type="entry name" value="cNMP_binding"/>
    <property type="match status" value="1"/>
</dbReference>
<dbReference type="Proteomes" id="UP000639606">
    <property type="component" value="Unassembled WGS sequence"/>
</dbReference>
<dbReference type="SMART" id="SM00100">
    <property type="entry name" value="cNMP"/>
    <property type="match status" value="1"/>
</dbReference>
<dbReference type="InterPro" id="IPR036390">
    <property type="entry name" value="WH_DNA-bd_sf"/>
</dbReference>
<dbReference type="PROSITE" id="PS50042">
    <property type="entry name" value="CNMP_BINDING_3"/>
    <property type="match status" value="1"/>
</dbReference>
<dbReference type="SUPFAM" id="SSF51206">
    <property type="entry name" value="cAMP-binding domain-like"/>
    <property type="match status" value="1"/>
</dbReference>
<dbReference type="InterPro" id="IPR050397">
    <property type="entry name" value="Env_Response_Regulators"/>
</dbReference>
<name>A0A918AVF3_9PSEU</name>
<accession>A0A918AVF3</accession>
<dbReference type="InterPro" id="IPR036388">
    <property type="entry name" value="WH-like_DNA-bd_sf"/>
</dbReference>
<dbReference type="EMBL" id="BMRG01000044">
    <property type="protein sequence ID" value="GGP88169.1"/>
    <property type="molecule type" value="Genomic_DNA"/>
</dbReference>
<reference evidence="2" key="2">
    <citation type="submission" date="2020-09" db="EMBL/GenBank/DDBJ databases">
        <authorList>
            <person name="Sun Q."/>
            <person name="Ohkuma M."/>
        </authorList>
    </citation>
    <scope>NUCLEOTIDE SEQUENCE</scope>
    <source>
        <strain evidence="2">JCM 3313</strain>
    </source>
</reference>
<dbReference type="CDD" id="cd00038">
    <property type="entry name" value="CAP_ED"/>
    <property type="match status" value="1"/>
</dbReference>
<sequence>MNTFESRVPPPVFNDLIGRGHTVQYEPGDCLMSAGAVGDCVMVLRHGHVKILSGDAAGRERLLAVRGRGELLGEMALFSTGTRTASVVAHDAVTVVKIAEVRFRGFLDKYPSIQGDILRLVIAKLRALEGKRVENGPGTAVPRLLRALVEAAEACGDLLKDGAVLVPFTQNELGQMAEMSVLSAHRAVKVLRERKLLGSWPERGKVLVPCLGCLRAAALSPQMYGQDISGCGGVRSCPRR</sequence>